<dbReference type="eggNOG" id="ENOG5030252">
    <property type="taxonomic scope" value="Bacteria"/>
</dbReference>
<feature type="region of interest" description="Disordered" evidence="1">
    <location>
        <begin position="194"/>
        <end position="266"/>
    </location>
</feature>
<reference evidence="3 4" key="1">
    <citation type="journal article" date="2014" name="Proc. Natl. Acad. Sci. U.S.A.">
        <title>Functional type 2 photosynthetic reaction centers found in the rare bacterial phylum Gemmatimonadetes.</title>
        <authorList>
            <person name="Zeng Y."/>
            <person name="Feng F."/>
            <person name="Medova H."/>
            <person name="Dean J."/>
            <person name="Koblizek M."/>
        </authorList>
    </citation>
    <scope>NUCLEOTIDE SEQUENCE [LARGE SCALE GENOMIC DNA]</scope>
    <source>
        <strain evidence="3 4">AP64</strain>
    </source>
</reference>
<feature type="chain" id="PRO_5007506481" evidence="2">
    <location>
        <begin position="41"/>
        <end position="542"/>
    </location>
</feature>
<protein>
    <submittedName>
        <fullName evidence="3">Uncharacterized protein</fullName>
    </submittedName>
</protein>
<dbReference type="KEGG" id="gph:GEMMAAP_11315"/>
<accession>A0A143BJJ1</accession>
<dbReference type="SUPFAM" id="SSF63829">
    <property type="entry name" value="Calcium-dependent phosphotriesterase"/>
    <property type="match status" value="1"/>
</dbReference>
<feature type="compositionally biased region" description="Gly residues" evidence="1">
    <location>
        <begin position="194"/>
        <end position="207"/>
    </location>
</feature>
<feature type="compositionally biased region" description="Low complexity" evidence="1">
    <location>
        <begin position="458"/>
        <end position="474"/>
    </location>
</feature>
<gene>
    <name evidence="3" type="ORF">GEMMAAP_11315</name>
</gene>
<dbReference type="EMBL" id="CP011454">
    <property type="protein sequence ID" value="AMW05237.1"/>
    <property type="molecule type" value="Genomic_DNA"/>
</dbReference>
<dbReference type="Proteomes" id="UP000076404">
    <property type="component" value="Chromosome"/>
</dbReference>
<evidence type="ECO:0000313" key="3">
    <source>
        <dbReference type="EMBL" id="AMW05237.1"/>
    </source>
</evidence>
<feature type="signal peptide" evidence="2">
    <location>
        <begin position="1"/>
        <end position="40"/>
    </location>
</feature>
<evidence type="ECO:0000256" key="1">
    <source>
        <dbReference type="SAM" id="MobiDB-lite"/>
    </source>
</evidence>
<reference evidence="3 4" key="2">
    <citation type="journal article" date="2016" name="Environ. Microbiol. Rep.">
        <title>Metagenomic evidence for the presence of phototrophic Gemmatimonadetes bacteria in diverse environments.</title>
        <authorList>
            <person name="Zeng Y."/>
            <person name="Baumbach J."/>
            <person name="Barbosa E.G."/>
            <person name="Azevedo V."/>
            <person name="Zhang C."/>
            <person name="Koblizek M."/>
        </authorList>
    </citation>
    <scope>NUCLEOTIDE SEQUENCE [LARGE SCALE GENOMIC DNA]</scope>
    <source>
        <strain evidence="3 4">AP64</strain>
    </source>
</reference>
<organism evidence="3 4">
    <name type="scientific">Gemmatimonas phototrophica</name>
    <dbReference type="NCBI Taxonomy" id="1379270"/>
    <lineage>
        <taxon>Bacteria</taxon>
        <taxon>Pseudomonadati</taxon>
        <taxon>Gemmatimonadota</taxon>
        <taxon>Gemmatimonadia</taxon>
        <taxon>Gemmatimonadales</taxon>
        <taxon>Gemmatimonadaceae</taxon>
        <taxon>Gemmatimonas</taxon>
    </lineage>
</organism>
<proteinExistence type="predicted"/>
<name>A0A143BJJ1_9BACT</name>
<dbReference type="AlphaFoldDB" id="A0A143BJJ1"/>
<keyword evidence="4" id="KW-1185">Reference proteome</keyword>
<sequence length="542" mass="56582">MNTMKIFSKYTSMGIPMSNVSRTALWSAAGVFLTAATAVAQNAPPVASAAQVPVRDVTPVIARATQPLTSANMVRTLSDGSVFVNDVQRRQLLKFDASLKNVMVVADTAPGALMPYGQRPIGLLPYIGDSTIVVDASTLSLVVIDRNGKSVRVMASPRPNDINTLTGANLGSHAFDAKGRLYYRQGGGAGGPGGGGAMGMMFGGGNDRGGRGDRGGQGGNNNRQPNTQNQANRGGDVGGAAAGAPGGQPFGGPGGRGFNPASQPDSVPIVRVDFDTRKADTVAFVKVPKNESSMTRGEDGSTRLTVKINPLPQADDWALLSDGTVAIMRVLDYHVDYYRPDGSHVASDKLPFDWKRISDEEKTKLVDSLATMAKIASERMGQNAGGGGGFRMSFEPIGAEKLPDYYPPVRQGSSIADQKGNLWVVPTTSNLSAQLAQSFMGGRGGMGGPPPGVGAPGGTPRTAPGAPRDSTRQAPPAAAMAMMAAMSNQPPLVYDVISPDGKLLERVKLPAGRQVVGFGPDGLIFLSAREGRQMFLETVKLK</sequence>
<feature type="compositionally biased region" description="Gly residues" evidence="1">
    <location>
        <begin position="235"/>
        <end position="257"/>
    </location>
</feature>
<keyword evidence="2" id="KW-0732">Signal</keyword>
<evidence type="ECO:0000313" key="4">
    <source>
        <dbReference type="Proteomes" id="UP000076404"/>
    </source>
</evidence>
<feature type="region of interest" description="Disordered" evidence="1">
    <location>
        <begin position="441"/>
        <end position="474"/>
    </location>
</feature>
<evidence type="ECO:0000256" key="2">
    <source>
        <dbReference type="SAM" id="SignalP"/>
    </source>
</evidence>